<sequence length="207" mass="23292">MSAFMSLALLITALSSIYLFQEFRLEQNNNIHSDQPLIVLNYLGSALPAAGLGLLVLSIAFANQVYLRLTNKHDPKKPDKLTSYCGYALLICLMGLLISRSYLNNLWDNQAKQQGYNPCPSMTLLKSSLTRTAWVRDENLCSLDLAVISDQQIQPLLLCSCLSTTAVRWTNRDIPLRIGRRLPPDRLTLNLSVDCRQVCEVKSNYQI</sequence>
<reference evidence="2 3" key="1">
    <citation type="journal article" date="2019" name="Int. J. Syst. Evol. Microbiol.">
        <title>The Global Catalogue of Microorganisms (GCM) 10K type strain sequencing project: providing services to taxonomists for standard genome sequencing and annotation.</title>
        <authorList>
            <consortium name="The Broad Institute Genomics Platform"/>
            <consortium name="The Broad Institute Genome Sequencing Center for Infectious Disease"/>
            <person name="Wu L."/>
            <person name="Ma J."/>
        </authorList>
    </citation>
    <scope>NUCLEOTIDE SEQUENCE [LARGE SCALE GENOMIC DNA]</scope>
    <source>
        <strain evidence="2 3">JCM 13378</strain>
    </source>
</reference>
<dbReference type="EMBL" id="BAAAEI010000017">
    <property type="protein sequence ID" value="GAA0363155.1"/>
    <property type="molecule type" value="Genomic_DNA"/>
</dbReference>
<dbReference type="Proteomes" id="UP001501757">
    <property type="component" value="Unassembled WGS sequence"/>
</dbReference>
<protein>
    <submittedName>
        <fullName evidence="2">Uncharacterized protein</fullName>
    </submittedName>
</protein>
<comment type="caution">
    <text evidence="2">The sequence shown here is derived from an EMBL/GenBank/DDBJ whole genome shotgun (WGS) entry which is preliminary data.</text>
</comment>
<accession>A0ABN0XGJ8</accession>
<organism evidence="2 3">
    <name type="scientific">Bowmanella denitrificans</name>
    <dbReference type="NCBI Taxonomy" id="366582"/>
    <lineage>
        <taxon>Bacteria</taxon>
        <taxon>Pseudomonadati</taxon>
        <taxon>Pseudomonadota</taxon>
        <taxon>Gammaproteobacteria</taxon>
        <taxon>Alteromonadales</taxon>
        <taxon>Alteromonadaceae</taxon>
        <taxon>Bowmanella</taxon>
    </lineage>
</organism>
<feature type="transmembrane region" description="Helical" evidence="1">
    <location>
        <begin position="39"/>
        <end position="63"/>
    </location>
</feature>
<gene>
    <name evidence="2" type="ORF">GCM10009092_29410</name>
</gene>
<proteinExistence type="predicted"/>
<feature type="transmembrane region" description="Helical" evidence="1">
    <location>
        <begin position="84"/>
        <end position="103"/>
    </location>
</feature>
<keyword evidence="1" id="KW-1133">Transmembrane helix</keyword>
<keyword evidence="3" id="KW-1185">Reference proteome</keyword>
<evidence type="ECO:0000313" key="3">
    <source>
        <dbReference type="Proteomes" id="UP001501757"/>
    </source>
</evidence>
<keyword evidence="1" id="KW-0812">Transmembrane</keyword>
<evidence type="ECO:0000256" key="1">
    <source>
        <dbReference type="SAM" id="Phobius"/>
    </source>
</evidence>
<keyword evidence="1" id="KW-0472">Membrane</keyword>
<name>A0ABN0XGJ8_9ALTE</name>
<evidence type="ECO:0000313" key="2">
    <source>
        <dbReference type="EMBL" id="GAA0363155.1"/>
    </source>
</evidence>